<evidence type="ECO:0000256" key="2">
    <source>
        <dbReference type="ARBA" id="ARBA00022692"/>
    </source>
</evidence>
<evidence type="ECO:0000256" key="7">
    <source>
        <dbReference type="SAM" id="Phobius"/>
    </source>
</evidence>
<dbReference type="Pfam" id="PF00005">
    <property type="entry name" value="ABC_tran"/>
    <property type="match status" value="1"/>
</dbReference>
<dbReference type="PANTHER" id="PTHR24221:SF654">
    <property type="entry name" value="ATP-BINDING CASSETTE SUB-FAMILY B MEMBER 6"/>
    <property type="match status" value="1"/>
</dbReference>
<feature type="transmembrane region" description="Helical" evidence="7">
    <location>
        <begin position="176"/>
        <end position="196"/>
    </location>
</feature>
<dbReference type="Pfam" id="PF00664">
    <property type="entry name" value="ABC_membrane"/>
    <property type="match status" value="1"/>
</dbReference>
<organism evidence="10 11">
    <name type="scientific">Streptomyces niveiscabiei</name>
    <dbReference type="NCBI Taxonomy" id="164115"/>
    <lineage>
        <taxon>Bacteria</taxon>
        <taxon>Bacillati</taxon>
        <taxon>Actinomycetota</taxon>
        <taxon>Actinomycetes</taxon>
        <taxon>Kitasatosporales</taxon>
        <taxon>Streptomycetaceae</taxon>
        <taxon>Streptomyces</taxon>
    </lineage>
</organism>
<name>A0ABW9I0J4_9ACTN</name>
<dbReference type="InterPro" id="IPR027417">
    <property type="entry name" value="P-loop_NTPase"/>
</dbReference>
<proteinExistence type="predicted"/>
<dbReference type="GO" id="GO:0005524">
    <property type="term" value="F:ATP binding"/>
    <property type="evidence" value="ECO:0007669"/>
    <property type="project" value="UniProtKB-KW"/>
</dbReference>
<evidence type="ECO:0000259" key="8">
    <source>
        <dbReference type="PROSITE" id="PS50893"/>
    </source>
</evidence>
<evidence type="ECO:0000256" key="3">
    <source>
        <dbReference type="ARBA" id="ARBA00022741"/>
    </source>
</evidence>
<dbReference type="PROSITE" id="PS00211">
    <property type="entry name" value="ABC_TRANSPORTER_1"/>
    <property type="match status" value="1"/>
</dbReference>
<gene>
    <name evidence="10" type="ORF">ACKI18_34955</name>
</gene>
<keyword evidence="4 10" id="KW-0067">ATP-binding</keyword>
<keyword evidence="6 7" id="KW-0472">Membrane</keyword>
<dbReference type="SUPFAM" id="SSF90123">
    <property type="entry name" value="ABC transporter transmembrane region"/>
    <property type="match status" value="1"/>
</dbReference>
<dbReference type="CDD" id="cd07346">
    <property type="entry name" value="ABC_6TM_exporters"/>
    <property type="match status" value="1"/>
</dbReference>
<evidence type="ECO:0000313" key="11">
    <source>
        <dbReference type="Proteomes" id="UP001631957"/>
    </source>
</evidence>
<comment type="caution">
    <text evidence="10">The sequence shown here is derived from an EMBL/GenBank/DDBJ whole genome shotgun (WGS) entry which is preliminary data.</text>
</comment>
<dbReference type="Gene3D" id="1.20.1560.10">
    <property type="entry name" value="ABC transporter type 1, transmembrane domain"/>
    <property type="match status" value="1"/>
</dbReference>
<dbReference type="SUPFAM" id="SSF52540">
    <property type="entry name" value="P-loop containing nucleoside triphosphate hydrolases"/>
    <property type="match status" value="1"/>
</dbReference>
<keyword evidence="5 7" id="KW-1133">Transmembrane helix</keyword>
<feature type="transmembrane region" description="Helical" evidence="7">
    <location>
        <begin position="37"/>
        <end position="58"/>
    </location>
</feature>
<keyword evidence="2 7" id="KW-0812">Transmembrane</keyword>
<accession>A0ABW9I0J4</accession>
<protein>
    <submittedName>
        <fullName evidence="10">ABC transporter ATP-binding protein</fullName>
    </submittedName>
</protein>
<dbReference type="PANTHER" id="PTHR24221">
    <property type="entry name" value="ATP-BINDING CASSETTE SUB-FAMILY B"/>
    <property type="match status" value="1"/>
</dbReference>
<dbReference type="InterPro" id="IPR039421">
    <property type="entry name" value="Type_1_exporter"/>
</dbReference>
<dbReference type="EMBL" id="JBJVNI010000022">
    <property type="protein sequence ID" value="MFM9613873.1"/>
    <property type="molecule type" value="Genomic_DNA"/>
</dbReference>
<dbReference type="InterPro" id="IPR036640">
    <property type="entry name" value="ABC1_TM_sf"/>
</dbReference>
<dbReference type="RefSeq" id="WP_112476965.1">
    <property type="nucleotide sequence ID" value="NZ_JBJVNI010000022.1"/>
</dbReference>
<dbReference type="SMART" id="SM00382">
    <property type="entry name" value="AAA"/>
    <property type="match status" value="1"/>
</dbReference>
<feature type="transmembrane region" description="Helical" evidence="7">
    <location>
        <begin position="148"/>
        <end position="170"/>
    </location>
</feature>
<feature type="domain" description="ABC transporter" evidence="8">
    <location>
        <begin position="354"/>
        <end position="587"/>
    </location>
</feature>
<dbReference type="Gene3D" id="3.40.50.300">
    <property type="entry name" value="P-loop containing nucleotide triphosphate hydrolases"/>
    <property type="match status" value="1"/>
</dbReference>
<evidence type="ECO:0000259" key="9">
    <source>
        <dbReference type="PROSITE" id="PS50929"/>
    </source>
</evidence>
<dbReference type="Proteomes" id="UP001631957">
    <property type="component" value="Unassembled WGS sequence"/>
</dbReference>
<evidence type="ECO:0000256" key="1">
    <source>
        <dbReference type="ARBA" id="ARBA00004651"/>
    </source>
</evidence>
<reference evidence="10 11" key="1">
    <citation type="submission" date="2024-12" db="EMBL/GenBank/DDBJ databases">
        <title>Forecasting of Potato common scab and diversities of Pathogenic streptomyces spp. in china.</title>
        <authorList>
            <person name="Handique U."/>
            <person name="Wu J."/>
        </authorList>
    </citation>
    <scope>NUCLEOTIDE SEQUENCE [LARGE SCALE GENOMIC DNA]</scope>
    <source>
        <strain evidence="10 11">ZRIMU1530</strain>
    </source>
</reference>
<feature type="transmembrane region" description="Helical" evidence="7">
    <location>
        <begin position="297"/>
        <end position="318"/>
    </location>
</feature>
<dbReference type="InterPro" id="IPR017871">
    <property type="entry name" value="ABC_transporter-like_CS"/>
</dbReference>
<evidence type="ECO:0000256" key="5">
    <source>
        <dbReference type="ARBA" id="ARBA00022989"/>
    </source>
</evidence>
<keyword evidence="11" id="KW-1185">Reference proteome</keyword>
<keyword evidence="3" id="KW-0547">Nucleotide-binding</keyword>
<evidence type="ECO:0000313" key="10">
    <source>
        <dbReference type="EMBL" id="MFM9613873.1"/>
    </source>
</evidence>
<dbReference type="InterPro" id="IPR011527">
    <property type="entry name" value="ABC1_TM_dom"/>
</dbReference>
<sequence>MPDESTAAPGASPPAGTGTAGRAAALADLTAEVRPRVVTAAVLAAVSGIASLVPFAAVHQLAVALSGNDPDRREVWTIVAVTVAAVVVQFLSHGIAVSLSHRADMDMQLRLRRSMAERLSRAPLGWISERGAGRLKSTLQDDVEDMHYLVAHALPDFVVAVSTPLAAIVYLSFVDWRLMLVCLVGIPCYLLGHRLMMKVAGSRMPAIGAAMGRLNSAVVEFVQGISVVKAFGQTRRAHSRFAAAADDYLESFSAANGPIMRIQSISTGLLSPASTLLIVALAGTLFVGQGWADPLDVVPFLTLGLGLAAPVLVVGLAANSLRSARQAADRVGELLSVAPLPEPEHPLTPAGNRVELRGVTFGYEPGAPVLHDVSATLAEGTVTALVGPSGSGKSTLAGLLPRFADPDSGQILLGGVDVRDIAADELYRHVGFVLQDARFLRASVAENLRLARPDATDAELADVLAAVALDERIARLPRGTDSVIGEDALFSGGEAQRLSIARALLADTPVLVLDEATAYADPESEAAVQRALSRLVVGRTVLVIAHRLGSVVDADRILVLDEGRVVEQGRHEQLRTAGGLYASMWATYRRHTAADHDDALGAEQIGARP</sequence>
<dbReference type="PROSITE" id="PS50893">
    <property type="entry name" value="ABC_TRANSPORTER_2"/>
    <property type="match status" value="1"/>
</dbReference>
<dbReference type="PROSITE" id="PS50929">
    <property type="entry name" value="ABC_TM1F"/>
    <property type="match status" value="1"/>
</dbReference>
<feature type="transmembrane region" description="Helical" evidence="7">
    <location>
        <begin position="269"/>
        <end position="291"/>
    </location>
</feature>
<evidence type="ECO:0000256" key="4">
    <source>
        <dbReference type="ARBA" id="ARBA00022840"/>
    </source>
</evidence>
<dbReference type="InterPro" id="IPR003593">
    <property type="entry name" value="AAA+_ATPase"/>
</dbReference>
<dbReference type="InterPro" id="IPR003439">
    <property type="entry name" value="ABC_transporter-like_ATP-bd"/>
</dbReference>
<evidence type="ECO:0000256" key="6">
    <source>
        <dbReference type="ARBA" id="ARBA00023136"/>
    </source>
</evidence>
<feature type="transmembrane region" description="Helical" evidence="7">
    <location>
        <begin position="78"/>
        <end position="100"/>
    </location>
</feature>
<comment type="subcellular location">
    <subcellularLocation>
        <location evidence="1">Cell membrane</location>
        <topology evidence="1">Multi-pass membrane protein</topology>
    </subcellularLocation>
</comment>
<feature type="domain" description="ABC transmembrane type-1" evidence="9">
    <location>
        <begin position="38"/>
        <end position="323"/>
    </location>
</feature>